<comment type="caution">
    <text evidence="4">The sequence shown here is derived from an EMBL/GenBank/DDBJ whole genome shotgun (WGS) entry which is preliminary data.</text>
</comment>
<dbReference type="RefSeq" id="WP_099071217.1">
    <property type="nucleotide sequence ID" value="NZ_LAHD01000097.1"/>
</dbReference>
<gene>
    <name evidence="4" type="ORF">VF08_26555</name>
</gene>
<keyword evidence="2" id="KW-0812">Transmembrane</keyword>
<dbReference type="GO" id="GO:0016780">
    <property type="term" value="F:phosphotransferase activity, for other substituted phosphate groups"/>
    <property type="evidence" value="ECO:0007669"/>
    <property type="project" value="TreeGrafter"/>
</dbReference>
<organism evidence="4 5">
    <name type="scientific">Nostoc linckia z8</name>
    <dbReference type="NCBI Taxonomy" id="1628746"/>
    <lineage>
        <taxon>Bacteria</taxon>
        <taxon>Bacillati</taxon>
        <taxon>Cyanobacteriota</taxon>
        <taxon>Cyanophyceae</taxon>
        <taxon>Nostocales</taxon>
        <taxon>Nostocaceae</taxon>
        <taxon>Nostoc</taxon>
    </lineage>
</organism>
<dbReference type="PANTHER" id="PTHR30576:SF0">
    <property type="entry name" value="UNDECAPRENYL-PHOSPHATE N-ACETYLGALACTOSAMINYL 1-PHOSPHATE TRANSFERASE-RELATED"/>
    <property type="match status" value="1"/>
</dbReference>
<keyword evidence="4" id="KW-0808">Transferase</keyword>
<feature type="transmembrane region" description="Helical" evidence="2">
    <location>
        <begin position="122"/>
        <end position="146"/>
    </location>
</feature>
<protein>
    <submittedName>
        <fullName evidence="4">Sugar transferase</fullName>
    </submittedName>
</protein>
<evidence type="ECO:0000256" key="2">
    <source>
        <dbReference type="SAM" id="Phobius"/>
    </source>
</evidence>
<evidence type="ECO:0000313" key="5">
    <source>
        <dbReference type="Proteomes" id="UP000222310"/>
    </source>
</evidence>
<dbReference type="InterPro" id="IPR003362">
    <property type="entry name" value="Bact_transf"/>
</dbReference>
<keyword evidence="2" id="KW-1133">Transmembrane helix</keyword>
<keyword evidence="2" id="KW-0472">Membrane</keyword>
<dbReference type="AlphaFoldDB" id="A0A9Q5Z7Y6"/>
<evidence type="ECO:0000259" key="3">
    <source>
        <dbReference type="Pfam" id="PF02397"/>
    </source>
</evidence>
<sequence length="238" mass="27851">MTTSIITSLENFYDVTQQHEDCYSKSYTLLWRRGKLLVKPQGRVKLSYLPSLNNQRSLVECLKHSPINLVSIDAKLGEDLLQFWADACEQANKPIFLRISPSNKQLKQNNQNLRWLQRIIDWIVAFSLLLFLTPVILGLIVLLQFYSPESLFCYEWRVGEKGRLFRAVKFSTTPNHNITLLGRWMHKYNLNNLPLLFNVLRGDMSLIGSRCWTLADVTRLVTEEFRIQNTEFRNLSVR</sequence>
<comment type="similarity">
    <text evidence="1">Belongs to the bacterial sugar transferase family.</text>
</comment>
<evidence type="ECO:0000313" key="4">
    <source>
        <dbReference type="EMBL" id="PHJ98579.1"/>
    </source>
</evidence>
<feature type="domain" description="Bacterial sugar transferase" evidence="3">
    <location>
        <begin position="118"/>
        <end position="219"/>
    </location>
</feature>
<evidence type="ECO:0000256" key="1">
    <source>
        <dbReference type="ARBA" id="ARBA00006464"/>
    </source>
</evidence>
<accession>A0A9Q5Z7Y6</accession>
<dbReference type="Proteomes" id="UP000222310">
    <property type="component" value="Unassembled WGS sequence"/>
</dbReference>
<dbReference type="PANTHER" id="PTHR30576">
    <property type="entry name" value="COLANIC BIOSYNTHESIS UDP-GLUCOSE LIPID CARRIER TRANSFERASE"/>
    <property type="match status" value="1"/>
</dbReference>
<dbReference type="NCBIfam" id="NF045514">
    <property type="entry name" value="glycotran_HepC"/>
    <property type="match status" value="1"/>
</dbReference>
<reference evidence="4 5" key="1">
    <citation type="submission" date="2015-02" db="EMBL/GenBank/DDBJ databases">
        <title>Nostoc linckia genome annotation.</title>
        <authorList>
            <person name="Zhou Z."/>
        </authorList>
    </citation>
    <scope>NUCLEOTIDE SEQUENCE [LARGE SCALE GENOMIC DNA]</scope>
    <source>
        <strain evidence="5">z8</strain>
    </source>
</reference>
<proteinExistence type="inferred from homology"/>
<dbReference type="Pfam" id="PF02397">
    <property type="entry name" value="Bac_transf"/>
    <property type="match status" value="1"/>
</dbReference>
<dbReference type="EMBL" id="LAHD01000097">
    <property type="protein sequence ID" value="PHJ98579.1"/>
    <property type="molecule type" value="Genomic_DNA"/>
</dbReference>
<dbReference type="GeneID" id="57098444"/>
<name>A0A9Q5Z7Y6_NOSLI</name>